<keyword evidence="4" id="KW-0472">Membrane</keyword>
<feature type="transmembrane region" description="Helical" evidence="4">
    <location>
        <begin position="482"/>
        <end position="509"/>
    </location>
</feature>
<dbReference type="Pfam" id="PF00201">
    <property type="entry name" value="UDPGT"/>
    <property type="match status" value="1"/>
</dbReference>
<evidence type="ECO:0000313" key="7">
    <source>
        <dbReference type="Proteomes" id="UP000801492"/>
    </source>
</evidence>
<evidence type="ECO:0000256" key="2">
    <source>
        <dbReference type="ARBA" id="ARBA00022676"/>
    </source>
</evidence>
<dbReference type="OrthoDB" id="5835829at2759"/>
<dbReference type="PANTHER" id="PTHR48043">
    <property type="entry name" value="EG:EG0003.4 PROTEIN-RELATED"/>
    <property type="match status" value="1"/>
</dbReference>
<comment type="caution">
    <text evidence="6">The sequence shown here is derived from an EMBL/GenBank/DDBJ whole genome shotgun (WGS) entry which is preliminary data.</text>
</comment>
<dbReference type="Gene3D" id="3.40.50.2000">
    <property type="entry name" value="Glycogen Phosphorylase B"/>
    <property type="match status" value="1"/>
</dbReference>
<dbReference type="InterPro" id="IPR002213">
    <property type="entry name" value="UDP_glucos_trans"/>
</dbReference>
<dbReference type="PANTHER" id="PTHR48043:SF145">
    <property type="entry name" value="FI06409P-RELATED"/>
    <property type="match status" value="1"/>
</dbReference>
<accession>A0A8K0G103</accession>
<dbReference type="SUPFAM" id="SSF53756">
    <property type="entry name" value="UDP-Glycosyltransferase/glycogen phosphorylase"/>
    <property type="match status" value="1"/>
</dbReference>
<keyword evidence="3" id="KW-0808">Transferase</keyword>
<keyword evidence="7" id="KW-1185">Reference proteome</keyword>
<dbReference type="CDD" id="cd03784">
    <property type="entry name" value="GT1_Gtf-like"/>
    <property type="match status" value="1"/>
</dbReference>
<dbReference type="FunFam" id="3.40.50.2000:FF:000189">
    <property type="entry name" value="UDP-glucuronosyltransferase 2B14-like Protein"/>
    <property type="match status" value="1"/>
</dbReference>
<dbReference type="Proteomes" id="UP000801492">
    <property type="component" value="Unassembled WGS sequence"/>
</dbReference>
<name>A0A8K0G103_IGNLU</name>
<protein>
    <recommendedName>
        <fullName evidence="8">UDP-glucuronosyltransferase</fullName>
    </recommendedName>
</protein>
<feature type="chain" id="PRO_5035443472" description="UDP-glucuronosyltransferase" evidence="5">
    <location>
        <begin position="19"/>
        <end position="527"/>
    </location>
</feature>
<keyword evidence="4" id="KW-1133">Transmembrane helix</keyword>
<sequence>MRCLTVFGLLLTLSFCLSESESYRILGLFPLPSKSHMVMFEALMKGLAEKGHQVDVLSHFLQEKPIPRYKDISVRGTVPIYVNNYSIPFIQERLRSYSRVLEFIFVDAGTGICRNVLHSPTVRELKNTKKKYDLIIAEIFGTDCFLGFAHLFKIPVIGITSSVAVPWGNDRIVNPDNPSYIPNYLMHSSSRMNLIDRLTNTLSLIGAKLGYEIVSHRPSDTLAREFFGSDLPDINDLARNTSLVLVNSHFSVSSARPTVTNFIEVGGLHIKPPNPLPKHLDEVLDIGSQYKGVIYLSMGSMALTETFSLDKLQAFLNAFRDLPFKIVWKANGERMPKDLNIPLNIHFEQWLPQKDILCHPNVKLFITHGGMLGSQEAVYCGVPRLGIPLFADQELNLIGAESLDLAIMIKYEDLTENKIRDALKLLLFDNRYKESTERISRIFKDRPLSPVDTAIYWVEYVIQHQGAFHLRSVGADLPWYQYYLVDVGIIIFVILLLSTIISYYLSYILKKILCVFKRKRLTKEKSN</sequence>
<evidence type="ECO:0000313" key="6">
    <source>
        <dbReference type="EMBL" id="KAF2882091.1"/>
    </source>
</evidence>
<comment type="similarity">
    <text evidence="1">Belongs to the UDP-glycosyltransferase family.</text>
</comment>
<dbReference type="InterPro" id="IPR050271">
    <property type="entry name" value="UDP-glycosyltransferase"/>
</dbReference>
<evidence type="ECO:0000256" key="4">
    <source>
        <dbReference type="SAM" id="Phobius"/>
    </source>
</evidence>
<dbReference type="AlphaFoldDB" id="A0A8K0G103"/>
<keyword evidence="2" id="KW-0328">Glycosyltransferase</keyword>
<keyword evidence="5" id="KW-0732">Signal</keyword>
<evidence type="ECO:0000256" key="1">
    <source>
        <dbReference type="ARBA" id="ARBA00009995"/>
    </source>
</evidence>
<feature type="signal peptide" evidence="5">
    <location>
        <begin position="1"/>
        <end position="18"/>
    </location>
</feature>
<evidence type="ECO:0008006" key="8">
    <source>
        <dbReference type="Google" id="ProtNLM"/>
    </source>
</evidence>
<evidence type="ECO:0000256" key="3">
    <source>
        <dbReference type="ARBA" id="ARBA00022679"/>
    </source>
</evidence>
<reference evidence="6" key="1">
    <citation type="submission" date="2019-08" db="EMBL/GenBank/DDBJ databases">
        <title>The genome of the North American firefly Photinus pyralis.</title>
        <authorList>
            <consortium name="Photinus pyralis genome working group"/>
            <person name="Fallon T.R."/>
            <person name="Sander Lower S.E."/>
            <person name="Weng J.-K."/>
        </authorList>
    </citation>
    <scope>NUCLEOTIDE SEQUENCE</scope>
    <source>
        <strain evidence="6">TRF0915ILg1</strain>
        <tissue evidence="6">Whole body</tissue>
    </source>
</reference>
<dbReference type="EMBL" id="VTPC01090655">
    <property type="protein sequence ID" value="KAF2882091.1"/>
    <property type="molecule type" value="Genomic_DNA"/>
</dbReference>
<organism evidence="6 7">
    <name type="scientific">Ignelater luminosus</name>
    <name type="common">Cucubano</name>
    <name type="synonym">Pyrophorus luminosus</name>
    <dbReference type="NCBI Taxonomy" id="2038154"/>
    <lineage>
        <taxon>Eukaryota</taxon>
        <taxon>Metazoa</taxon>
        <taxon>Ecdysozoa</taxon>
        <taxon>Arthropoda</taxon>
        <taxon>Hexapoda</taxon>
        <taxon>Insecta</taxon>
        <taxon>Pterygota</taxon>
        <taxon>Neoptera</taxon>
        <taxon>Endopterygota</taxon>
        <taxon>Coleoptera</taxon>
        <taxon>Polyphaga</taxon>
        <taxon>Elateriformia</taxon>
        <taxon>Elateroidea</taxon>
        <taxon>Elateridae</taxon>
        <taxon>Agrypninae</taxon>
        <taxon>Pyrophorini</taxon>
        <taxon>Ignelater</taxon>
    </lineage>
</organism>
<dbReference type="GO" id="GO:0008194">
    <property type="term" value="F:UDP-glycosyltransferase activity"/>
    <property type="evidence" value="ECO:0007669"/>
    <property type="project" value="InterPro"/>
</dbReference>
<gene>
    <name evidence="6" type="ORF">ILUMI_24094</name>
</gene>
<keyword evidence="4" id="KW-0812">Transmembrane</keyword>
<evidence type="ECO:0000256" key="5">
    <source>
        <dbReference type="SAM" id="SignalP"/>
    </source>
</evidence>
<proteinExistence type="inferred from homology"/>